<dbReference type="GO" id="GO:0003860">
    <property type="term" value="F:3-hydroxyisobutyryl-CoA hydrolase activity"/>
    <property type="evidence" value="ECO:0007669"/>
    <property type="project" value="UniProtKB-EC"/>
</dbReference>
<dbReference type="Gene3D" id="3.90.226.10">
    <property type="entry name" value="2-enoyl-CoA Hydratase, Chain A, domain 1"/>
    <property type="match status" value="1"/>
</dbReference>
<reference evidence="5 6" key="1">
    <citation type="submission" date="2014-12" db="EMBL/GenBank/DDBJ databases">
        <authorList>
            <person name="Neuveglise Cecile"/>
        </authorList>
    </citation>
    <scope>NUCLEOTIDE SEQUENCE [LARGE SCALE GENOMIC DNA]</scope>
    <source>
        <strain evidence="5 6">CBS 12615</strain>
    </source>
</reference>
<dbReference type="Proteomes" id="UP000054304">
    <property type="component" value="Unassembled WGS sequence"/>
</dbReference>
<dbReference type="Pfam" id="PF16113">
    <property type="entry name" value="ECH_2"/>
    <property type="match status" value="1"/>
</dbReference>
<proteinExistence type="predicted"/>
<dbReference type="AlphaFoldDB" id="A0A0C7MUJ5"/>
<dbReference type="EC" id="3.1.2.4" evidence="2"/>
<dbReference type="GO" id="GO:0006574">
    <property type="term" value="P:L-valine catabolic process"/>
    <property type="evidence" value="ECO:0007669"/>
    <property type="project" value="TreeGrafter"/>
</dbReference>
<dbReference type="OrthoDB" id="1737613at2759"/>
<keyword evidence="6" id="KW-1185">Reference proteome</keyword>
<evidence type="ECO:0000259" key="4">
    <source>
        <dbReference type="Pfam" id="PF16113"/>
    </source>
</evidence>
<dbReference type="GO" id="GO:0003735">
    <property type="term" value="F:structural constituent of ribosome"/>
    <property type="evidence" value="ECO:0007669"/>
    <property type="project" value="EnsemblFungi"/>
</dbReference>
<dbReference type="SUPFAM" id="SSF52096">
    <property type="entry name" value="ClpP/crotonase"/>
    <property type="match status" value="1"/>
</dbReference>
<dbReference type="STRING" id="1245769.A0A0C7MUJ5"/>
<sequence length="483" mass="53505">MLRIPLKRQLIKRFMSEQVKFGTKGVSRVVTLTRAEKLNALSTEMCSQMIPTLVEYSKSNVNNLVLINSSNSPRAFCAGGDVATVALQNIAGKKDKSLEFFQQEYSLNLLLATYNRPVVVLMDGITIGGGVGLATHVPFRIATENTKWCMPETDIGFFPDVGTTFSLPQLSTVGGTKGQLALYLCLTGDLLSDIDVYMAGFASHYIPSANLEDLQARLGELPVHNDSEDMWDITGKALEEFSVAIPEDYQFKYSNAQLNVVESCFDSETTGNVKAIINALEKVINSTSAAPEEKEFARVTLEKLDTKSGVSLQVALEQFRRNKNSDIESSLKQDLITASNMCEDVVSEFSAGTKHKLVDKNKTPYAWTKSSLTVDELSRLVSPRASNSVSLLSNVTDAVTWKKYPFHSKFMLPTEQQLKDYITGNDNSGRSLAVSRHEVIKFFSQYNQSSRGKSGIQYLCNQICRRKCTEGDAGELHWKDKAL</sequence>
<evidence type="ECO:0000313" key="6">
    <source>
        <dbReference type="Proteomes" id="UP000054304"/>
    </source>
</evidence>
<dbReference type="EMBL" id="LN736361">
    <property type="protein sequence ID" value="CEP61181.1"/>
    <property type="molecule type" value="Genomic_DNA"/>
</dbReference>
<dbReference type="CDD" id="cd06558">
    <property type="entry name" value="crotonase-like"/>
    <property type="match status" value="1"/>
</dbReference>
<dbReference type="InterPro" id="IPR032259">
    <property type="entry name" value="HIBYL-CoA-H"/>
</dbReference>
<dbReference type="HOGENOM" id="CLU_009834_22_0_1"/>
<comment type="catalytic activity">
    <reaction evidence="1">
        <text>3-hydroxy-2-methylpropanoyl-CoA + H2O = 3-hydroxy-2-methylpropanoate + CoA + H(+)</text>
        <dbReference type="Rhea" id="RHEA:20888"/>
        <dbReference type="ChEBI" id="CHEBI:11805"/>
        <dbReference type="ChEBI" id="CHEBI:15377"/>
        <dbReference type="ChEBI" id="CHEBI:15378"/>
        <dbReference type="ChEBI" id="CHEBI:57287"/>
        <dbReference type="ChEBI" id="CHEBI:57340"/>
        <dbReference type="EC" id="3.1.2.4"/>
    </reaction>
</comment>
<evidence type="ECO:0000256" key="2">
    <source>
        <dbReference type="ARBA" id="ARBA00011915"/>
    </source>
</evidence>
<keyword evidence="3" id="KW-0378">Hydrolase</keyword>
<dbReference type="GO" id="GO:0005763">
    <property type="term" value="C:mitochondrial small ribosomal subunit"/>
    <property type="evidence" value="ECO:0007669"/>
    <property type="project" value="EnsemblFungi"/>
</dbReference>
<name>A0A0C7MUJ5_9SACH</name>
<organism evidence="5 6">
    <name type="scientific">Lachancea lanzarotensis</name>
    <dbReference type="NCBI Taxonomy" id="1245769"/>
    <lineage>
        <taxon>Eukaryota</taxon>
        <taxon>Fungi</taxon>
        <taxon>Dikarya</taxon>
        <taxon>Ascomycota</taxon>
        <taxon>Saccharomycotina</taxon>
        <taxon>Saccharomycetes</taxon>
        <taxon>Saccharomycetales</taxon>
        <taxon>Saccharomycetaceae</taxon>
        <taxon>Lachancea</taxon>
    </lineage>
</organism>
<accession>A0A0C7MUJ5</accession>
<evidence type="ECO:0000256" key="3">
    <source>
        <dbReference type="ARBA" id="ARBA00022801"/>
    </source>
</evidence>
<dbReference type="InterPro" id="IPR029045">
    <property type="entry name" value="ClpP/crotonase-like_dom_sf"/>
</dbReference>
<evidence type="ECO:0000256" key="1">
    <source>
        <dbReference type="ARBA" id="ARBA00001709"/>
    </source>
</evidence>
<feature type="domain" description="Enoyl-CoA hydratase/isomerase" evidence="4">
    <location>
        <begin position="28"/>
        <end position="372"/>
    </location>
</feature>
<protein>
    <recommendedName>
        <fullName evidence="2">3-hydroxyisobutyryl-CoA hydrolase</fullName>
        <ecNumber evidence="2">3.1.2.4</ecNumber>
    </recommendedName>
</protein>
<dbReference type="InterPro" id="IPR045004">
    <property type="entry name" value="ECH_dom"/>
</dbReference>
<dbReference type="GeneID" id="34684596"/>
<gene>
    <name evidence="5" type="ORF">LALA0_S02e08526g</name>
</gene>
<dbReference type="PANTHER" id="PTHR43176:SF3">
    <property type="entry name" value="3-HYDROXYISOBUTYRYL-COA HYDROLASE, MITOCHONDRIAL"/>
    <property type="match status" value="1"/>
</dbReference>
<dbReference type="PANTHER" id="PTHR43176">
    <property type="entry name" value="3-HYDROXYISOBUTYRYL-COA HYDROLASE-RELATED"/>
    <property type="match status" value="1"/>
</dbReference>
<evidence type="ECO:0000313" key="5">
    <source>
        <dbReference type="EMBL" id="CEP61181.1"/>
    </source>
</evidence>
<dbReference type="RefSeq" id="XP_022627417.1">
    <property type="nucleotide sequence ID" value="XM_022773941.1"/>
</dbReference>